<dbReference type="InterPro" id="IPR013517">
    <property type="entry name" value="FG-GAP"/>
</dbReference>
<protein>
    <submittedName>
        <fullName evidence="2">Cell surface protein</fullName>
    </submittedName>
</protein>
<dbReference type="EMBL" id="LUTY01001538">
    <property type="protein sequence ID" value="OAD21572.1"/>
    <property type="molecule type" value="Genomic_DNA"/>
</dbReference>
<organism evidence="2 3">
    <name type="scientific">Candidatus Thiomargarita nelsonii</name>
    <dbReference type="NCBI Taxonomy" id="1003181"/>
    <lineage>
        <taxon>Bacteria</taxon>
        <taxon>Pseudomonadati</taxon>
        <taxon>Pseudomonadota</taxon>
        <taxon>Gammaproteobacteria</taxon>
        <taxon>Thiotrichales</taxon>
        <taxon>Thiotrichaceae</taxon>
        <taxon>Thiomargarita</taxon>
    </lineage>
</organism>
<comment type="caution">
    <text evidence="2">The sequence shown here is derived from an EMBL/GenBank/DDBJ whole genome shotgun (WGS) entry which is preliminary data.</text>
</comment>
<accession>A0A176S0H5</accession>
<dbReference type="SUPFAM" id="SSF69318">
    <property type="entry name" value="Integrin alpha N-terminal domain"/>
    <property type="match status" value="1"/>
</dbReference>
<reference evidence="2 3" key="1">
    <citation type="submission" date="2016-05" db="EMBL/GenBank/DDBJ databases">
        <title>Single-cell genome of chain-forming Candidatus Thiomargarita nelsonii and comparison to other large sulfur-oxidizing bacteria.</title>
        <authorList>
            <person name="Winkel M."/>
            <person name="Salman V."/>
            <person name="Woyke T."/>
            <person name="Schulz-Vogt H."/>
            <person name="Richter M."/>
            <person name="Flood B."/>
            <person name="Bailey J."/>
            <person name="Amann R."/>
            <person name="Mussmann M."/>
        </authorList>
    </citation>
    <scope>NUCLEOTIDE SEQUENCE [LARGE SCALE GENOMIC DNA]</scope>
    <source>
        <strain evidence="2 3">THI036</strain>
    </source>
</reference>
<dbReference type="InterPro" id="IPR015943">
    <property type="entry name" value="WD40/YVTN_repeat-like_dom_sf"/>
</dbReference>
<evidence type="ECO:0000313" key="2">
    <source>
        <dbReference type="EMBL" id="OAD21572.1"/>
    </source>
</evidence>
<proteinExistence type="predicted"/>
<gene>
    <name evidence="2" type="ORF">THIOM_002655</name>
</gene>
<evidence type="ECO:0000256" key="1">
    <source>
        <dbReference type="ARBA" id="ARBA00022729"/>
    </source>
</evidence>
<name>A0A176S0H5_9GAMM</name>
<keyword evidence="3" id="KW-1185">Reference proteome</keyword>
<evidence type="ECO:0000313" key="3">
    <source>
        <dbReference type="Proteomes" id="UP000076962"/>
    </source>
</evidence>
<dbReference type="Pfam" id="PF13517">
    <property type="entry name" value="FG-GAP_3"/>
    <property type="match status" value="1"/>
</dbReference>
<dbReference type="InterPro" id="IPR028994">
    <property type="entry name" value="Integrin_alpha_N"/>
</dbReference>
<dbReference type="AlphaFoldDB" id="A0A176S0H5"/>
<keyword evidence="1" id="KW-0732">Signal</keyword>
<dbReference type="Gene3D" id="2.130.10.10">
    <property type="entry name" value="YVTN repeat-like/Quinoprotein amine dehydrogenase"/>
    <property type="match status" value="1"/>
</dbReference>
<dbReference type="Proteomes" id="UP000076962">
    <property type="component" value="Unassembled WGS sequence"/>
</dbReference>
<sequence>MTDGDIYTVVINENGEEVFTQNLSDENGERDGSGHHIFSDLNGDGQIEIVVFLGHVGSYSGYTQIKVLDTNGKELHKVSVGYNAFYQQRRFLIADLDNDGDKEIILSTVDNRFLVYDHTLRLIASLENVDYYPHFASDIDGDNHKEILVTDGQNLQALSLNDNTLIKEWTLAFDNNVGASVVTNLDNDSQAELIVTTGDGKLHFFDF</sequence>